<dbReference type="InterPro" id="IPR015943">
    <property type="entry name" value="WD40/YVTN_repeat-like_dom_sf"/>
</dbReference>
<dbReference type="Gene3D" id="2.130.10.10">
    <property type="entry name" value="YVTN repeat-like/Quinoprotein amine dehydrogenase"/>
    <property type="match status" value="1"/>
</dbReference>
<gene>
    <name evidence="2" type="ORF">NITINOP_1015</name>
</gene>
<proteinExistence type="predicted"/>
<protein>
    <submittedName>
        <fullName evidence="2">Uncharacterized protein</fullName>
    </submittedName>
</protein>
<feature type="compositionally biased region" description="Low complexity" evidence="1">
    <location>
        <begin position="309"/>
        <end position="327"/>
    </location>
</feature>
<dbReference type="STRING" id="1715989.NITINOP_1015"/>
<evidence type="ECO:0000313" key="3">
    <source>
        <dbReference type="Proteomes" id="UP000066284"/>
    </source>
</evidence>
<evidence type="ECO:0000313" key="2">
    <source>
        <dbReference type="EMBL" id="CUQ65990.1"/>
    </source>
</evidence>
<evidence type="ECO:0000256" key="1">
    <source>
        <dbReference type="SAM" id="MobiDB-lite"/>
    </source>
</evidence>
<dbReference type="SUPFAM" id="SSF50969">
    <property type="entry name" value="YVTN repeat-like/Quinoprotein amine dehydrogenase"/>
    <property type="match status" value="1"/>
</dbReference>
<accession>A0A0S4KU75</accession>
<dbReference type="PANTHER" id="PTHR47197">
    <property type="entry name" value="PROTEIN NIRF"/>
    <property type="match status" value="1"/>
</dbReference>
<dbReference type="KEGG" id="nio:NITINOP_1015"/>
<dbReference type="AlphaFoldDB" id="A0A0S4KU75"/>
<dbReference type="EMBL" id="LN885086">
    <property type="protein sequence ID" value="CUQ65990.1"/>
    <property type="molecule type" value="Genomic_DNA"/>
</dbReference>
<name>A0A0S4KU75_9BACT</name>
<reference evidence="3" key="1">
    <citation type="submission" date="2015-09" db="EMBL/GenBank/DDBJ databases">
        <authorList>
            <person name="Daims H."/>
        </authorList>
    </citation>
    <scope>NUCLEOTIDE SEQUENCE [LARGE SCALE GENOMIC DNA]</scope>
</reference>
<dbReference type="RefSeq" id="WP_062483728.1">
    <property type="nucleotide sequence ID" value="NZ_LN885086.1"/>
</dbReference>
<dbReference type="PANTHER" id="PTHR47197:SF3">
    <property type="entry name" value="DIHYDRO-HEME D1 DEHYDROGENASE"/>
    <property type="match status" value="1"/>
</dbReference>
<dbReference type="InterPro" id="IPR051200">
    <property type="entry name" value="Host-pathogen_enzymatic-act"/>
</dbReference>
<dbReference type="OrthoDB" id="9774579at2"/>
<sequence length="658" mass="71357">MRERVARWVVGVMMLGWLGAPAPSVRDTAFALVLMDQTIETEGVTLRVQLERDDDRDGNGSAPVSRADRPVRLTIEAKRAPDGTPLTQWWPGAWIDWQIDPLSGSVPTCSQRIGRYLGGSLLARPLVDLTGSYVVTMDQEPSLSVLDPSVNFAGRSSLYRSVSLPAPAADWASTPDDRWLAAAVPDAKAVVVVGTGDFTIAHRIDRPRRPRQVLMQPQSRLVWISELEDQAGGKGQGWLTAIDTAAWSIVESFPVGEGLPLVTFAVDGPWVYAASRSARQLTIIDSQRMVVQRAVPLDFAPTGLAATLSQPAQPAPSAQPTQPAQPAEPMLWVVDGKRGRFVRFDVEGRERDRIAVAQTLEWASLSPDGRWVVVATPPTGLTAIATTSPHRMVSIPLSGKPSHLLWSDQFAYVLVPEQGTLSLFTWPSLGEGALPIKSIAIGASALSVKAGGPVASAMALMADGKGTFIAHPTERMIYTYMEGMNAPSQGVRAYGHTPLAVKTVRRTFHEIEPGIYRQWARLPASSGRLMLAIAGESPSVRTCLGLPPLGQEAPRQTKGGWQWAALNKLTARVAEHVTIRLTRESVGEEREDGSPAHVTLRLMRARGGLYDEWPLRRLPDSPNAYEATGTVREAGTYFLYPTVNGRPSSVPGTLIVEE</sequence>
<organism evidence="2 3">
    <name type="scientific">Candidatus Nitrospira inopinata</name>
    <dbReference type="NCBI Taxonomy" id="1715989"/>
    <lineage>
        <taxon>Bacteria</taxon>
        <taxon>Pseudomonadati</taxon>
        <taxon>Nitrospirota</taxon>
        <taxon>Nitrospiria</taxon>
        <taxon>Nitrospirales</taxon>
        <taxon>Nitrospiraceae</taxon>
        <taxon>Nitrospira</taxon>
    </lineage>
</organism>
<dbReference type="Proteomes" id="UP000066284">
    <property type="component" value="Chromosome 1"/>
</dbReference>
<keyword evidence="3" id="KW-1185">Reference proteome</keyword>
<feature type="region of interest" description="Disordered" evidence="1">
    <location>
        <begin position="309"/>
        <end position="328"/>
    </location>
</feature>
<dbReference type="InterPro" id="IPR011044">
    <property type="entry name" value="Quino_amine_DH_bsu"/>
</dbReference>